<evidence type="ECO:0000259" key="3">
    <source>
        <dbReference type="PROSITE" id="PS50977"/>
    </source>
</evidence>
<sequence>MSVSNPEEKKKRLLSAAYMIVKEEGVSNLTLEAVAKKADVSKGGLLYHYSNKEALIKAMVRDWSLGYFKSIETLVKNASNTTGKWSMAYINAALLDLNNDKHLTSALVAAMYTNPSLLEEYRKEYGTLLDKLMKDGIDPVKITIARLAIDGLWFSEIFDLAPLDEKLKEDVIHELKEMIKEDD</sequence>
<feature type="DNA-binding region" description="H-T-H motif" evidence="2">
    <location>
        <begin position="30"/>
        <end position="49"/>
    </location>
</feature>
<dbReference type="Proteomes" id="UP001172743">
    <property type="component" value="Unassembled WGS sequence"/>
</dbReference>
<comment type="caution">
    <text evidence="4">The sequence shown here is derived from an EMBL/GenBank/DDBJ whole genome shotgun (WGS) entry which is preliminary data.</text>
</comment>
<name>A0ABT8GUA2_9BACL</name>
<proteinExistence type="predicted"/>
<feature type="domain" description="HTH tetR-type" evidence="3">
    <location>
        <begin position="7"/>
        <end position="67"/>
    </location>
</feature>
<dbReference type="Pfam" id="PF17937">
    <property type="entry name" value="TetR_C_28"/>
    <property type="match status" value="1"/>
</dbReference>
<accession>A0ABT8GUA2</accession>
<dbReference type="InterPro" id="IPR009057">
    <property type="entry name" value="Homeodomain-like_sf"/>
</dbReference>
<gene>
    <name evidence="4" type="ORF">QYB95_13040</name>
</gene>
<keyword evidence="5" id="KW-1185">Reference proteome</keyword>
<keyword evidence="1 2" id="KW-0238">DNA-binding</keyword>
<dbReference type="SUPFAM" id="SSF48498">
    <property type="entry name" value="Tetracyclin repressor-like, C-terminal domain"/>
    <property type="match status" value="1"/>
</dbReference>
<dbReference type="PANTHER" id="PTHR43479">
    <property type="entry name" value="ACREF/ENVCD OPERON REPRESSOR-RELATED"/>
    <property type="match status" value="1"/>
</dbReference>
<dbReference type="PROSITE" id="PS50977">
    <property type="entry name" value="HTH_TETR_2"/>
    <property type="match status" value="1"/>
</dbReference>
<dbReference type="PANTHER" id="PTHR43479:SF11">
    <property type="entry name" value="ACREF_ENVCD OPERON REPRESSOR-RELATED"/>
    <property type="match status" value="1"/>
</dbReference>
<organism evidence="4 5">
    <name type="scientific">Ureibacillus aquaedulcis</name>
    <dbReference type="NCBI Taxonomy" id="3058421"/>
    <lineage>
        <taxon>Bacteria</taxon>
        <taxon>Bacillati</taxon>
        <taxon>Bacillota</taxon>
        <taxon>Bacilli</taxon>
        <taxon>Bacillales</taxon>
        <taxon>Caryophanaceae</taxon>
        <taxon>Ureibacillus</taxon>
    </lineage>
</organism>
<evidence type="ECO:0000313" key="4">
    <source>
        <dbReference type="EMBL" id="MDN4494471.1"/>
    </source>
</evidence>
<dbReference type="Gene3D" id="1.10.357.10">
    <property type="entry name" value="Tetracycline Repressor, domain 2"/>
    <property type="match status" value="1"/>
</dbReference>
<dbReference type="Pfam" id="PF00440">
    <property type="entry name" value="TetR_N"/>
    <property type="match status" value="1"/>
</dbReference>
<reference evidence="4" key="1">
    <citation type="submission" date="2023-07" db="EMBL/GenBank/DDBJ databases">
        <title>Ureibacillus sp. isolated from freshwater well.</title>
        <authorList>
            <person name="Kirdat K."/>
            <person name="Bhatt A."/>
            <person name="Teware R."/>
            <person name="Bhavsar Y."/>
            <person name="Yadav A."/>
        </authorList>
    </citation>
    <scope>NUCLEOTIDE SEQUENCE</scope>
    <source>
        <strain evidence="4">BA0131</strain>
    </source>
</reference>
<evidence type="ECO:0000313" key="5">
    <source>
        <dbReference type="Proteomes" id="UP001172743"/>
    </source>
</evidence>
<dbReference type="InterPro" id="IPR036271">
    <property type="entry name" value="Tet_transcr_reg_TetR-rel_C_sf"/>
</dbReference>
<dbReference type="InterPro" id="IPR041479">
    <property type="entry name" value="TetR_CgmR_C"/>
</dbReference>
<dbReference type="InterPro" id="IPR050624">
    <property type="entry name" value="HTH-type_Tx_Regulator"/>
</dbReference>
<dbReference type="SUPFAM" id="SSF46689">
    <property type="entry name" value="Homeodomain-like"/>
    <property type="match status" value="1"/>
</dbReference>
<dbReference type="PRINTS" id="PR00455">
    <property type="entry name" value="HTHTETR"/>
</dbReference>
<dbReference type="EMBL" id="JAUHTQ010000009">
    <property type="protein sequence ID" value="MDN4494471.1"/>
    <property type="molecule type" value="Genomic_DNA"/>
</dbReference>
<evidence type="ECO:0000256" key="1">
    <source>
        <dbReference type="ARBA" id="ARBA00023125"/>
    </source>
</evidence>
<protein>
    <submittedName>
        <fullName evidence="4">TetR/AcrR family transcriptional regulator</fullName>
    </submittedName>
</protein>
<evidence type="ECO:0000256" key="2">
    <source>
        <dbReference type="PROSITE-ProRule" id="PRU00335"/>
    </source>
</evidence>
<dbReference type="RefSeq" id="WP_301138764.1">
    <property type="nucleotide sequence ID" value="NZ_JAUHTQ010000009.1"/>
</dbReference>
<dbReference type="InterPro" id="IPR001647">
    <property type="entry name" value="HTH_TetR"/>
</dbReference>